<dbReference type="PANTHER" id="PTHR42991">
    <property type="entry name" value="ALDEHYDE DEHYDROGENASE"/>
    <property type="match status" value="1"/>
</dbReference>
<feature type="binding site" evidence="4">
    <location>
        <begin position="178"/>
        <end position="181"/>
    </location>
    <ligand>
        <name>NAD(+)</name>
        <dbReference type="ChEBI" id="CHEBI:57540"/>
    </ligand>
</feature>
<dbReference type="InterPro" id="IPR015590">
    <property type="entry name" value="Aldehyde_DH_dom"/>
</dbReference>
<dbReference type="InterPro" id="IPR017656">
    <property type="entry name" value="Put_phosphonoacetaldehyde_DH"/>
</dbReference>
<dbReference type="AlphaFoldDB" id="A0A1N6JYZ9"/>
<keyword evidence="2 6" id="KW-0560">Oxidoreductase</keyword>
<feature type="binding site" evidence="4">
    <location>
        <position position="379"/>
    </location>
    <ligand>
        <name>NAD(+)</name>
        <dbReference type="ChEBI" id="CHEBI:57540"/>
    </ligand>
</feature>
<evidence type="ECO:0000256" key="1">
    <source>
        <dbReference type="ARBA" id="ARBA00009986"/>
    </source>
</evidence>
<evidence type="ECO:0000256" key="4">
    <source>
        <dbReference type="PIRSR" id="PIRSR617656-3"/>
    </source>
</evidence>
<dbReference type="InterPro" id="IPR016163">
    <property type="entry name" value="Ald_DH_C"/>
</dbReference>
<dbReference type="OrthoDB" id="629320at2"/>
<feature type="active site" description="Nucleophile" evidence="3">
    <location>
        <position position="285"/>
    </location>
</feature>
<evidence type="ECO:0000256" key="2">
    <source>
        <dbReference type="ARBA" id="ARBA00023002"/>
    </source>
</evidence>
<dbReference type="FunFam" id="3.40.309.10:FF:000009">
    <property type="entry name" value="Aldehyde dehydrogenase A"/>
    <property type="match status" value="1"/>
</dbReference>
<dbReference type="NCBIfam" id="TIGR03250">
    <property type="entry name" value="PhnAcAld_DH"/>
    <property type="match status" value="1"/>
</dbReference>
<keyword evidence="4" id="KW-0520">NAD</keyword>
<evidence type="ECO:0000256" key="3">
    <source>
        <dbReference type="PIRSR" id="PIRSR617656-1"/>
    </source>
</evidence>
<dbReference type="CDD" id="cd07146">
    <property type="entry name" value="ALDH_PhpJ"/>
    <property type="match status" value="1"/>
</dbReference>
<dbReference type="RefSeq" id="WP_074242026.1">
    <property type="nucleotide sequence ID" value="NZ_FSRA01000002.1"/>
</dbReference>
<name>A0A1N6JYZ9_9BACT</name>
<feature type="binding site" evidence="4">
    <location>
        <begin position="152"/>
        <end position="154"/>
    </location>
    <ligand>
        <name>NAD(+)</name>
        <dbReference type="ChEBI" id="CHEBI:57540"/>
    </ligand>
</feature>
<dbReference type="SUPFAM" id="SSF53720">
    <property type="entry name" value="ALDH-like"/>
    <property type="match status" value="1"/>
</dbReference>
<dbReference type="Gene3D" id="3.40.605.10">
    <property type="entry name" value="Aldehyde Dehydrogenase, Chain A, domain 1"/>
    <property type="match status" value="1"/>
</dbReference>
<evidence type="ECO:0000256" key="6">
    <source>
        <dbReference type="RuleBase" id="RU003345"/>
    </source>
</evidence>
<proteinExistence type="inferred from homology"/>
<keyword evidence="9" id="KW-1185">Reference proteome</keyword>
<feature type="binding site" evidence="4">
    <location>
        <position position="232"/>
    </location>
    <ligand>
        <name>NAD(+)</name>
        <dbReference type="ChEBI" id="CHEBI:57540"/>
    </ligand>
</feature>
<dbReference type="EMBL" id="FSRA01000002">
    <property type="protein sequence ID" value="SIO49469.1"/>
    <property type="molecule type" value="Genomic_DNA"/>
</dbReference>
<dbReference type="InterPro" id="IPR051020">
    <property type="entry name" value="ALDH-related_metabolic_enz"/>
</dbReference>
<accession>A0A1N6JYZ9</accession>
<evidence type="ECO:0000313" key="9">
    <source>
        <dbReference type="Proteomes" id="UP000185003"/>
    </source>
</evidence>
<evidence type="ECO:0000313" key="8">
    <source>
        <dbReference type="EMBL" id="SIO49469.1"/>
    </source>
</evidence>
<comment type="similarity">
    <text evidence="1 6">Belongs to the aldehyde dehydrogenase family.</text>
</comment>
<feature type="domain" description="Aldehyde dehydrogenase" evidence="7">
    <location>
        <begin position="25"/>
        <end position="472"/>
    </location>
</feature>
<dbReference type="InterPro" id="IPR029510">
    <property type="entry name" value="Ald_DH_CS_GLU"/>
</dbReference>
<dbReference type="PANTHER" id="PTHR42991:SF1">
    <property type="entry name" value="ALDEHYDE DEHYDROGENASE"/>
    <property type="match status" value="1"/>
</dbReference>
<feature type="active site" description="Proton donor/acceptor" evidence="3">
    <location>
        <position position="251"/>
    </location>
</feature>
<reference evidence="9" key="1">
    <citation type="submission" date="2016-11" db="EMBL/GenBank/DDBJ databases">
        <authorList>
            <person name="Varghese N."/>
            <person name="Submissions S."/>
        </authorList>
    </citation>
    <scope>NUCLEOTIDE SEQUENCE [LARGE SCALE GENOMIC DNA]</scope>
    <source>
        <strain evidence="9">DSM 24787</strain>
    </source>
</reference>
<dbReference type="STRING" id="536979.SAMN04488055_4720"/>
<dbReference type="Pfam" id="PF00171">
    <property type="entry name" value="Aldedh"/>
    <property type="match status" value="1"/>
</dbReference>
<dbReference type="InterPro" id="IPR016161">
    <property type="entry name" value="Ald_DH/histidinol_DH"/>
</dbReference>
<dbReference type="Proteomes" id="UP000185003">
    <property type="component" value="Unassembled WGS sequence"/>
</dbReference>
<protein>
    <submittedName>
        <fullName evidence="8">Aldehyde dehydrogenase (NAD+)</fullName>
    </submittedName>
</protein>
<evidence type="ECO:0000259" key="7">
    <source>
        <dbReference type="Pfam" id="PF00171"/>
    </source>
</evidence>
<dbReference type="Gene3D" id="3.40.309.10">
    <property type="entry name" value="Aldehyde Dehydrogenase, Chain A, domain 2"/>
    <property type="match status" value="1"/>
</dbReference>
<organism evidence="8 9">
    <name type="scientific">Chitinophaga niabensis</name>
    <dbReference type="NCBI Taxonomy" id="536979"/>
    <lineage>
        <taxon>Bacteria</taxon>
        <taxon>Pseudomonadati</taxon>
        <taxon>Bacteroidota</taxon>
        <taxon>Chitinophagia</taxon>
        <taxon>Chitinophagales</taxon>
        <taxon>Chitinophagaceae</taxon>
        <taxon>Chitinophaga</taxon>
    </lineage>
</organism>
<dbReference type="PROSITE" id="PS00070">
    <property type="entry name" value="ALDEHYDE_DEHYDR_CYS"/>
    <property type="match status" value="1"/>
</dbReference>
<feature type="active site" evidence="5">
    <location>
        <position position="251"/>
    </location>
</feature>
<evidence type="ECO:0000256" key="5">
    <source>
        <dbReference type="PROSITE-ProRule" id="PRU10007"/>
    </source>
</evidence>
<dbReference type="InterPro" id="IPR016162">
    <property type="entry name" value="Ald_DH_N"/>
</dbReference>
<dbReference type="InterPro" id="IPR016160">
    <property type="entry name" value="Ald_DH_CS_CYS"/>
</dbReference>
<sequence length="477" mass="51678">MLVLDEVTSLTGYIAGTPLQSDVLLEVKSPYDGRLVGTVTLGNRKDTEAAIAAGLKGGPLLTRYDRFAVLDKARQLLEERKEEFAQLIMSESGLCLRETRYEVGRARDVLHFAAIEALKDDGQVFSCDISPQGKARKIFTLREPLSLAVAITPFNHPLNQVAHKIAPAIATGTPVILKPSEKTPLTAIRLVELLYEAGLPHHMLSVLLGPTAEVAEVLVQDPRVELVSFTGSVAVGKHIAKQAGYKKVILELGGNDPLIILEDADMDLAVTLAAEGSYRNSGQRCTAVKRILVQESIHDEFVKRFVEKTKEYICGDPADAATRVGTVIDEPAAVYLEDVVKKAVAQGAKVLYGGRRKGASLEPTVIVDVPRDAQMVVQESFGPLAPIMKVKDLEDAIALANGTAYGLSSGIVTRDMEKAIYAVKHLRMGTVNINEVPGYRIENSPFGGVKDSGLGIKEGVIEAMKCFTYVKTFSMPW</sequence>
<dbReference type="PROSITE" id="PS00687">
    <property type="entry name" value="ALDEHYDE_DEHYDR_GLU"/>
    <property type="match status" value="1"/>
</dbReference>
<dbReference type="GO" id="GO:0008911">
    <property type="term" value="F:lactaldehyde dehydrogenase (NAD+) activity"/>
    <property type="evidence" value="ECO:0007669"/>
    <property type="project" value="TreeGrafter"/>
</dbReference>
<gene>
    <name evidence="8" type="ORF">SAMN04488055_4720</name>
</gene>